<organism evidence="9">
    <name type="scientific">Leucothrix mucor</name>
    <dbReference type="NCBI Taxonomy" id="45248"/>
    <lineage>
        <taxon>Bacteria</taxon>
        <taxon>Pseudomonadati</taxon>
        <taxon>Pseudomonadota</taxon>
        <taxon>Gammaproteobacteria</taxon>
        <taxon>Thiotrichales</taxon>
        <taxon>Thiotrichaceae</taxon>
        <taxon>Leucothrix</taxon>
    </lineage>
</organism>
<dbReference type="EMBL" id="DRMS01000184">
    <property type="protein sequence ID" value="HFC92097.1"/>
    <property type="molecule type" value="Genomic_DNA"/>
</dbReference>
<evidence type="ECO:0000256" key="6">
    <source>
        <dbReference type="ARBA" id="ARBA00022989"/>
    </source>
</evidence>
<keyword evidence="5 8" id="KW-0812">Transmembrane</keyword>
<keyword evidence="3" id="KW-0813">Transport</keyword>
<sequence length="305" mass="32999">MNLSQILIPLYLLISLGLIFKYYHFPNNEFWAGLERLTYYVLFPALLFVALVKAPVNVALLGEIVLVIMLPALLIGFTQWLGFFSSSLLPATFSSMYQGAVRNNTTMVLVIAPWIVPDKGLSIVAVVILIIVPFNNIVSVLVLNHYGENQTGQRVVWWKGIIKNPLIIACTAGIIVNLLGIRFPLSLLDTANFLGKSALPLALLAVGAGLRLGNIFHNKLAISLSSAAKLLLLPTIAWGACALFNVDTDIAKIAILYAAIPTATSGFILARQMGGDAETMAQIITFQTLVAGFTLPIFLAIAQGY</sequence>
<evidence type="ECO:0000256" key="1">
    <source>
        <dbReference type="ARBA" id="ARBA00004651"/>
    </source>
</evidence>
<feature type="transmembrane region" description="Helical" evidence="8">
    <location>
        <begin position="64"/>
        <end position="84"/>
    </location>
</feature>
<gene>
    <name evidence="9" type="ORF">ENJ51_04720</name>
</gene>
<dbReference type="Gene3D" id="1.20.1530.20">
    <property type="match status" value="1"/>
</dbReference>
<protein>
    <submittedName>
        <fullName evidence="9">AEC family transporter</fullName>
    </submittedName>
</protein>
<evidence type="ECO:0000256" key="3">
    <source>
        <dbReference type="ARBA" id="ARBA00022448"/>
    </source>
</evidence>
<feature type="transmembrane region" description="Helical" evidence="8">
    <location>
        <begin position="228"/>
        <end position="246"/>
    </location>
</feature>
<dbReference type="PANTHER" id="PTHR36838:SF4">
    <property type="entry name" value="AUXIN EFFLUX CARRIER FAMILY PROTEIN"/>
    <property type="match status" value="1"/>
</dbReference>
<evidence type="ECO:0000256" key="5">
    <source>
        <dbReference type="ARBA" id="ARBA00022692"/>
    </source>
</evidence>
<evidence type="ECO:0000313" key="9">
    <source>
        <dbReference type="EMBL" id="HFC92097.1"/>
    </source>
</evidence>
<name>A0A7V2SZ06_LEUMU</name>
<feature type="transmembrane region" description="Helical" evidence="8">
    <location>
        <begin position="283"/>
        <end position="302"/>
    </location>
</feature>
<dbReference type="Pfam" id="PF03547">
    <property type="entry name" value="Mem_trans"/>
    <property type="match status" value="1"/>
</dbReference>
<dbReference type="GO" id="GO:0005886">
    <property type="term" value="C:plasma membrane"/>
    <property type="evidence" value="ECO:0007669"/>
    <property type="project" value="UniProtKB-SubCell"/>
</dbReference>
<keyword evidence="7 8" id="KW-0472">Membrane</keyword>
<feature type="transmembrane region" description="Helical" evidence="8">
    <location>
        <begin position="37"/>
        <end position="58"/>
    </location>
</feature>
<proteinExistence type="inferred from homology"/>
<feature type="transmembrane region" description="Helical" evidence="8">
    <location>
        <begin position="164"/>
        <end position="185"/>
    </location>
</feature>
<evidence type="ECO:0000256" key="7">
    <source>
        <dbReference type="ARBA" id="ARBA00023136"/>
    </source>
</evidence>
<feature type="transmembrane region" description="Helical" evidence="8">
    <location>
        <begin position="122"/>
        <end position="143"/>
    </location>
</feature>
<evidence type="ECO:0000256" key="2">
    <source>
        <dbReference type="ARBA" id="ARBA00010145"/>
    </source>
</evidence>
<dbReference type="Proteomes" id="UP000885750">
    <property type="component" value="Unassembled WGS sequence"/>
</dbReference>
<dbReference type="PANTHER" id="PTHR36838">
    <property type="entry name" value="AUXIN EFFLUX CARRIER FAMILY PROTEIN"/>
    <property type="match status" value="1"/>
</dbReference>
<comment type="caution">
    <text evidence="9">The sequence shown here is derived from an EMBL/GenBank/DDBJ whole genome shotgun (WGS) entry which is preliminary data.</text>
</comment>
<accession>A0A7V2SZ06</accession>
<dbReference type="InterPro" id="IPR004776">
    <property type="entry name" value="Mem_transp_PIN-like"/>
</dbReference>
<dbReference type="GO" id="GO:0055085">
    <property type="term" value="P:transmembrane transport"/>
    <property type="evidence" value="ECO:0007669"/>
    <property type="project" value="InterPro"/>
</dbReference>
<feature type="transmembrane region" description="Helical" evidence="8">
    <location>
        <begin position="6"/>
        <end position="25"/>
    </location>
</feature>
<dbReference type="AlphaFoldDB" id="A0A7V2SZ06"/>
<feature type="transmembrane region" description="Helical" evidence="8">
    <location>
        <begin position="252"/>
        <end position="271"/>
    </location>
</feature>
<reference evidence="9" key="1">
    <citation type="journal article" date="2020" name="mSystems">
        <title>Genome- and Community-Level Interaction Insights into Carbon Utilization and Element Cycling Functions of Hydrothermarchaeota in Hydrothermal Sediment.</title>
        <authorList>
            <person name="Zhou Z."/>
            <person name="Liu Y."/>
            <person name="Xu W."/>
            <person name="Pan J."/>
            <person name="Luo Z.H."/>
            <person name="Li M."/>
        </authorList>
    </citation>
    <scope>NUCLEOTIDE SEQUENCE [LARGE SCALE GENOMIC DNA]</scope>
    <source>
        <strain evidence="9">HyVt-493</strain>
    </source>
</reference>
<comment type="similarity">
    <text evidence="2">Belongs to the auxin efflux carrier (TC 2.A.69) family.</text>
</comment>
<keyword evidence="4" id="KW-1003">Cell membrane</keyword>
<evidence type="ECO:0000256" key="8">
    <source>
        <dbReference type="SAM" id="Phobius"/>
    </source>
</evidence>
<keyword evidence="6 8" id="KW-1133">Transmembrane helix</keyword>
<dbReference type="InterPro" id="IPR038770">
    <property type="entry name" value="Na+/solute_symporter_sf"/>
</dbReference>
<comment type="subcellular location">
    <subcellularLocation>
        <location evidence="1">Cell membrane</location>
        <topology evidence="1">Multi-pass membrane protein</topology>
    </subcellularLocation>
</comment>
<evidence type="ECO:0000256" key="4">
    <source>
        <dbReference type="ARBA" id="ARBA00022475"/>
    </source>
</evidence>